<dbReference type="EMBL" id="JBBPBM010000007">
    <property type="protein sequence ID" value="KAK8574622.1"/>
    <property type="molecule type" value="Genomic_DNA"/>
</dbReference>
<evidence type="ECO:0000313" key="1">
    <source>
        <dbReference type="EMBL" id="KAK8574622.1"/>
    </source>
</evidence>
<sequence>MIVWWLGKFSCFTRIRFSCGRNCRKLKTKSHDPMSSTKDDKDEFMRVIEALNTRIPDYLETVTATVHNRSTEMVEAFYSVNRFGYSYLARWSSFCVPLWCLGEI</sequence>
<protein>
    <submittedName>
        <fullName evidence="1">Uncharacterized protein</fullName>
    </submittedName>
</protein>
<name>A0ABR2F8F9_9ROSI</name>
<evidence type="ECO:0000313" key="2">
    <source>
        <dbReference type="Proteomes" id="UP001472677"/>
    </source>
</evidence>
<dbReference type="Proteomes" id="UP001472677">
    <property type="component" value="Unassembled WGS sequence"/>
</dbReference>
<accession>A0ABR2F8F9</accession>
<proteinExistence type="predicted"/>
<keyword evidence="2" id="KW-1185">Reference proteome</keyword>
<gene>
    <name evidence="1" type="ORF">V6N12_062312</name>
</gene>
<organism evidence="1 2">
    <name type="scientific">Hibiscus sabdariffa</name>
    <name type="common">roselle</name>
    <dbReference type="NCBI Taxonomy" id="183260"/>
    <lineage>
        <taxon>Eukaryota</taxon>
        <taxon>Viridiplantae</taxon>
        <taxon>Streptophyta</taxon>
        <taxon>Embryophyta</taxon>
        <taxon>Tracheophyta</taxon>
        <taxon>Spermatophyta</taxon>
        <taxon>Magnoliopsida</taxon>
        <taxon>eudicotyledons</taxon>
        <taxon>Gunneridae</taxon>
        <taxon>Pentapetalae</taxon>
        <taxon>rosids</taxon>
        <taxon>malvids</taxon>
        <taxon>Malvales</taxon>
        <taxon>Malvaceae</taxon>
        <taxon>Malvoideae</taxon>
        <taxon>Hibiscus</taxon>
    </lineage>
</organism>
<comment type="caution">
    <text evidence="1">The sequence shown here is derived from an EMBL/GenBank/DDBJ whole genome shotgun (WGS) entry which is preliminary data.</text>
</comment>
<reference evidence="1 2" key="1">
    <citation type="journal article" date="2024" name="G3 (Bethesda)">
        <title>Genome assembly of Hibiscus sabdariffa L. provides insights into metabolisms of medicinal natural products.</title>
        <authorList>
            <person name="Kim T."/>
        </authorList>
    </citation>
    <scope>NUCLEOTIDE SEQUENCE [LARGE SCALE GENOMIC DNA]</scope>
    <source>
        <strain evidence="1">TK-2024</strain>
        <tissue evidence="1">Old leaves</tissue>
    </source>
</reference>